<name>A0AAN7GD86_9MYRT</name>
<dbReference type="Gene3D" id="3.40.50.300">
    <property type="entry name" value="P-loop containing nucleotide triphosphate hydrolases"/>
    <property type="match status" value="1"/>
</dbReference>
<sequence length="591" mass="65783">MLLRWRAPFPPLPLLGLLSSLNPKLGSHNYFTCQTSAPSSGSFHRHLRSSSPDKFPPALRSCCHCRMTISKCLSAAAPDPVSVPSPTEQEVADPEPDFPALVVVSFYKFADFPDHADLRAPLKNLCEELRVSGGIILAPEGINGSICGTRESVEKVLGFIQSDDRLNGLRQIESPVSPEEEALHHGHSSSSPLAAGEDAPFRWDHVRVKLKKEIVSLGMPSVSPIERVGTYVSPRDWNALISDPDTVVIDVRNIYETRIGKFKGAVDPCTAAFREFPSWVDNQFQLPEPSRELSTEDDKSSNNKKDPVVELSNERMPQRVAMYCTGGIRCEKASSFLLTKGFKEVYHLKGGILKYLEEIPETESMWEGECFVFDKRVSVEHGLAPGTFKLCYGCKQPVSDEDMEAPEWEYGVTCPYCYSSKSQEEKERARARQRQFETWGIIGGPDKGRRPAVKSDATAETIISAVTNIHQSSSQISIQEVEYEKKQGAKIVPPGVSLKKTPVIFCENKADVDDINGERISKKEKIENQVHRIGRTGRCGKTGIATTINKNQSETTLLHLKHLLQEANQNANISSMKAYEYKHFRMTITGN</sequence>
<feature type="region of interest" description="Disordered" evidence="1">
    <location>
        <begin position="289"/>
        <end position="311"/>
    </location>
</feature>
<feature type="region of interest" description="Disordered" evidence="1">
    <location>
        <begin position="176"/>
        <end position="196"/>
    </location>
</feature>
<dbReference type="SUPFAM" id="SSF52821">
    <property type="entry name" value="Rhodanese/Cell cycle control phosphatase"/>
    <property type="match status" value="1"/>
</dbReference>
<dbReference type="InterPro" id="IPR040503">
    <property type="entry name" value="TRHO_N"/>
</dbReference>
<dbReference type="InterPro" id="IPR001763">
    <property type="entry name" value="Rhodanese-like_dom"/>
</dbReference>
<dbReference type="PANTHER" id="PTHR43268:SF3">
    <property type="entry name" value="RHODANESE-LIKE DOMAIN-CONTAINING PROTEIN 7-RELATED"/>
    <property type="match status" value="1"/>
</dbReference>
<dbReference type="Pfam" id="PF17773">
    <property type="entry name" value="UPF0176_N"/>
    <property type="match status" value="1"/>
</dbReference>
<comment type="caution">
    <text evidence="3">The sequence shown here is derived from an EMBL/GenBank/DDBJ whole genome shotgun (WGS) entry which is preliminary data.</text>
</comment>
<evidence type="ECO:0000313" key="4">
    <source>
        <dbReference type="Proteomes" id="UP001345219"/>
    </source>
</evidence>
<dbReference type="HAMAP" id="MF_00469">
    <property type="entry name" value="TrhO"/>
    <property type="match status" value="1"/>
</dbReference>
<dbReference type="InterPro" id="IPR027417">
    <property type="entry name" value="P-loop_NTPase"/>
</dbReference>
<dbReference type="SMART" id="SM00450">
    <property type="entry name" value="RHOD"/>
    <property type="match status" value="1"/>
</dbReference>
<gene>
    <name evidence="3" type="ORF">SAY87_001187</name>
</gene>
<protein>
    <recommendedName>
        <fullName evidence="2">Rhodanese domain-containing protein</fullName>
    </recommendedName>
</protein>
<keyword evidence="4" id="KW-1185">Reference proteome</keyword>
<dbReference type="PROSITE" id="PS50206">
    <property type="entry name" value="RHODANESE_3"/>
    <property type="match status" value="1"/>
</dbReference>
<evidence type="ECO:0000259" key="2">
    <source>
        <dbReference type="PROSITE" id="PS50206"/>
    </source>
</evidence>
<dbReference type="EMBL" id="JAXIOK010000023">
    <property type="protein sequence ID" value="KAK4743186.1"/>
    <property type="molecule type" value="Genomic_DNA"/>
</dbReference>
<dbReference type="Gene3D" id="3.40.250.10">
    <property type="entry name" value="Rhodanese-like domain"/>
    <property type="match status" value="1"/>
</dbReference>
<dbReference type="InterPro" id="IPR020936">
    <property type="entry name" value="TrhO"/>
</dbReference>
<dbReference type="InterPro" id="IPR036873">
    <property type="entry name" value="Rhodanese-like_dom_sf"/>
</dbReference>
<reference evidence="3 4" key="1">
    <citation type="journal article" date="2023" name="Hortic Res">
        <title>Pangenome of water caltrop reveals structural variations and asymmetric subgenome divergence after allopolyploidization.</title>
        <authorList>
            <person name="Zhang X."/>
            <person name="Chen Y."/>
            <person name="Wang L."/>
            <person name="Yuan Y."/>
            <person name="Fang M."/>
            <person name="Shi L."/>
            <person name="Lu R."/>
            <person name="Comes H.P."/>
            <person name="Ma Y."/>
            <person name="Chen Y."/>
            <person name="Huang G."/>
            <person name="Zhou Y."/>
            <person name="Zheng Z."/>
            <person name="Qiu Y."/>
        </authorList>
    </citation>
    <scope>NUCLEOTIDE SEQUENCE [LARGE SCALE GENOMIC DNA]</scope>
    <source>
        <tissue evidence="3">Roots</tissue>
    </source>
</reference>
<dbReference type="AlphaFoldDB" id="A0AAN7GD86"/>
<accession>A0AAN7GD86</accession>
<evidence type="ECO:0000256" key="1">
    <source>
        <dbReference type="SAM" id="MobiDB-lite"/>
    </source>
</evidence>
<dbReference type="Gene3D" id="3.30.70.100">
    <property type="match status" value="1"/>
</dbReference>
<proteinExistence type="inferred from homology"/>
<dbReference type="CDD" id="cd01518">
    <property type="entry name" value="RHOD_YceA"/>
    <property type="match status" value="1"/>
</dbReference>
<dbReference type="Proteomes" id="UP001345219">
    <property type="component" value="Chromosome 1"/>
</dbReference>
<dbReference type="PANTHER" id="PTHR43268">
    <property type="entry name" value="THIOSULFATE SULFURTRANSFERASE/RHODANESE-LIKE DOMAIN-CONTAINING PROTEIN 2"/>
    <property type="match status" value="1"/>
</dbReference>
<evidence type="ECO:0000313" key="3">
    <source>
        <dbReference type="EMBL" id="KAK4743186.1"/>
    </source>
</evidence>
<dbReference type="Pfam" id="PF00581">
    <property type="entry name" value="Rhodanese"/>
    <property type="match status" value="1"/>
</dbReference>
<dbReference type="SUPFAM" id="SSF52540">
    <property type="entry name" value="P-loop containing nucleoside triphosphate hydrolases"/>
    <property type="match status" value="1"/>
</dbReference>
<organism evidence="3 4">
    <name type="scientific">Trapa incisa</name>
    <dbReference type="NCBI Taxonomy" id="236973"/>
    <lineage>
        <taxon>Eukaryota</taxon>
        <taxon>Viridiplantae</taxon>
        <taxon>Streptophyta</taxon>
        <taxon>Embryophyta</taxon>
        <taxon>Tracheophyta</taxon>
        <taxon>Spermatophyta</taxon>
        <taxon>Magnoliopsida</taxon>
        <taxon>eudicotyledons</taxon>
        <taxon>Gunneridae</taxon>
        <taxon>Pentapetalae</taxon>
        <taxon>rosids</taxon>
        <taxon>malvids</taxon>
        <taxon>Myrtales</taxon>
        <taxon>Lythraceae</taxon>
        <taxon>Trapa</taxon>
    </lineage>
</organism>
<feature type="domain" description="Rhodanese" evidence="2">
    <location>
        <begin position="242"/>
        <end position="364"/>
    </location>
</feature>